<evidence type="ECO:0000313" key="1">
    <source>
        <dbReference type="EMBL" id="CBX95232.1"/>
    </source>
</evidence>
<dbReference type="Proteomes" id="UP000002668">
    <property type="component" value="Genome"/>
</dbReference>
<dbReference type="HOGENOM" id="CLU_1031198_0_0_1"/>
<dbReference type="InParanoid" id="E4ZX22"/>
<accession>E4ZX22</accession>
<dbReference type="eggNOG" id="ENOG502R8EG">
    <property type="taxonomic scope" value="Eukaryota"/>
</dbReference>
<name>E4ZX22_LEPMJ</name>
<dbReference type="AlphaFoldDB" id="E4ZX22"/>
<sequence length="298" mass="32774">MVDLFPYALNYDILSTLCNQASNITRTELQQELRRRGCIPEGTIDELSEGLQEDDEPRGSCATTVTTEDVGYYIPQSLNLPRPAEFEQLALVGSLINQRIIYWTLGTFSPSLQLFFESGLSCMIDAGRATDAMVGLDEDLRLQLENYTHEENGRIIKTPMPKKFEYAAKGLVIREAVIARRTSAAIKFHHPSDPLHVPSSISNSALASIVHEQHTVVGLRVDGMSRMAYVWAKVGSLSKGRDATWAGVGISGIRNDIPVPFLGHPGECMRPGSEATLVVKESLISIDVLTNARERASS</sequence>
<protein>
    <submittedName>
        <fullName evidence="1">Uncharacterized protein</fullName>
    </submittedName>
</protein>
<reference evidence="2" key="1">
    <citation type="journal article" date="2011" name="Nat. Commun.">
        <title>Effector diversification within compartments of the Leptosphaeria maculans genome affected by Repeat-Induced Point mutations.</title>
        <authorList>
            <person name="Rouxel T."/>
            <person name="Grandaubert J."/>
            <person name="Hane J.K."/>
            <person name="Hoede C."/>
            <person name="van de Wouw A.P."/>
            <person name="Couloux A."/>
            <person name="Dominguez V."/>
            <person name="Anthouard V."/>
            <person name="Bally P."/>
            <person name="Bourras S."/>
            <person name="Cozijnsen A.J."/>
            <person name="Ciuffetti L.M."/>
            <person name="Degrave A."/>
            <person name="Dilmaghani A."/>
            <person name="Duret L."/>
            <person name="Fudal I."/>
            <person name="Goodwin S.B."/>
            <person name="Gout L."/>
            <person name="Glaser N."/>
            <person name="Linglin J."/>
            <person name="Kema G.H.J."/>
            <person name="Lapalu N."/>
            <person name="Lawrence C.B."/>
            <person name="May K."/>
            <person name="Meyer M."/>
            <person name="Ollivier B."/>
            <person name="Poulain J."/>
            <person name="Schoch C.L."/>
            <person name="Simon A."/>
            <person name="Spatafora J.W."/>
            <person name="Stachowiak A."/>
            <person name="Turgeon B.G."/>
            <person name="Tyler B.M."/>
            <person name="Vincent D."/>
            <person name="Weissenbach J."/>
            <person name="Amselem J."/>
            <person name="Quesneville H."/>
            <person name="Oliver R.P."/>
            <person name="Wincker P."/>
            <person name="Balesdent M.-H."/>
            <person name="Howlett B.J."/>
        </authorList>
    </citation>
    <scope>NUCLEOTIDE SEQUENCE [LARGE SCALE GENOMIC DNA]</scope>
    <source>
        <strain evidence="2">JN3 / isolate v23.1.3 / race Av1-4-5-6-7-8</strain>
    </source>
</reference>
<gene>
    <name evidence="1" type="ORF">LEMA_P023840.1</name>
</gene>
<dbReference type="EMBL" id="FP929127">
    <property type="protein sequence ID" value="CBX95232.1"/>
    <property type="molecule type" value="Genomic_DNA"/>
</dbReference>
<evidence type="ECO:0000313" key="2">
    <source>
        <dbReference type="Proteomes" id="UP000002668"/>
    </source>
</evidence>
<dbReference type="GeneID" id="13281917"/>
<organism evidence="2">
    <name type="scientific">Leptosphaeria maculans (strain JN3 / isolate v23.1.3 / race Av1-4-5-6-7-8)</name>
    <name type="common">Blackleg fungus</name>
    <name type="synonym">Phoma lingam</name>
    <dbReference type="NCBI Taxonomy" id="985895"/>
    <lineage>
        <taxon>Eukaryota</taxon>
        <taxon>Fungi</taxon>
        <taxon>Dikarya</taxon>
        <taxon>Ascomycota</taxon>
        <taxon>Pezizomycotina</taxon>
        <taxon>Dothideomycetes</taxon>
        <taxon>Pleosporomycetidae</taxon>
        <taxon>Pleosporales</taxon>
        <taxon>Pleosporineae</taxon>
        <taxon>Leptosphaeriaceae</taxon>
        <taxon>Plenodomus</taxon>
        <taxon>Plenodomus lingam/Leptosphaeria maculans species complex</taxon>
    </lineage>
</organism>
<proteinExistence type="predicted"/>
<keyword evidence="2" id="KW-1185">Reference proteome</keyword>
<dbReference type="OMA" id="YWTMNTF"/>
<dbReference type="OrthoDB" id="5356769at2759"/>
<dbReference type="VEuPathDB" id="FungiDB:LEMA_P023840.1"/>